<keyword evidence="5" id="KW-0813">Transport</keyword>
<feature type="transmembrane region" description="Helical" evidence="5">
    <location>
        <begin position="392"/>
        <end position="422"/>
    </location>
</feature>
<dbReference type="HAMAP" id="MF_00445">
    <property type="entry name" value="NDH1_NuoN_1"/>
    <property type="match status" value="1"/>
</dbReference>
<evidence type="ECO:0000313" key="9">
    <source>
        <dbReference type="Proteomes" id="UP001628193"/>
    </source>
</evidence>
<reference evidence="8 9" key="1">
    <citation type="submission" date="2024-05" db="EMBL/GenBank/DDBJ databases">
        <authorList>
            <consortium name="Candidatus Magnetaquicoccaceae bacterium FCR-1 genome sequencing consortium"/>
            <person name="Shimoshige H."/>
            <person name="Shimamura S."/>
            <person name="Taoka A."/>
            <person name="Kobayashi H."/>
            <person name="Maekawa T."/>
        </authorList>
    </citation>
    <scope>NUCLEOTIDE SEQUENCE [LARGE SCALE GENOMIC DNA]</scope>
    <source>
        <strain evidence="8 9">FCR-1</strain>
    </source>
</reference>
<dbReference type="Pfam" id="PF00361">
    <property type="entry name" value="Proton_antipo_M"/>
    <property type="match status" value="1"/>
</dbReference>
<dbReference type="EC" id="7.1.1.-" evidence="5"/>
<comment type="subunit">
    <text evidence="5">NDH-1 is composed of 14 different subunits. Subunits NuoA, H, J, K, L, M, N constitute the membrane sector of the complex.</text>
</comment>
<keyword evidence="5" id="KW-1003">Cell membrane</keyword>
<evidence type="ECO:0000259" key="7">
    <source>
        <dbReference type="Pfam" id="PF00361"/>
    </source>
</evidence>
<comment type="subcellular location">
    <subcellularLocation>
        <location evidence="5">Cell membrane</location>
        <topology evidence="5">Multi-pass membrane protein</topology>
    </subcellularLocation>
    <subcellularLocation>
        <location evidence="1">Endomembrane system</location>
        <topology evidence="1">Multi-pass membrane protein</topology>
    </subcellularLocation>
    <subcellularLocation>
        <location evidence="6">Membrane</location>
        <topology evidence="6">Multi-pass membrane protein</topology>
    </subcellularLocation>
</comment>
<keyword evidence="2 5" id="KW-0812">Transmembrane</keyword>
<evidence type="ECO:0000313" key="8">
    <source>
        <dbReference type="EMBL" id="GAB0055895.1"/>
    </source>
</evidence>
<feature type="transmembrane region" description="Helical" evidence="5">
    <location>
        <begin position="80"/>
        <end position="97"/>
    </location>
</feature>
<evidence type="ECO:0000256" key="5">
    <source>
        <dbReference type="HAMAP-Rule" id="MF_00445"/>
    </source>
</evidence>
<evidence type="ECO:0000256" key="1">
    <source>
        <dbReference type="ARBA" id="ARBA00004127"/>
    </source>
</evidence>
<feature type="transmembrane region" description="Helical" evidence="5">
    <location>
        <begin position="272"/>
        <end position="291"/>
    </location>
</feature>
<feature type="transmembrane region" description="Helical" evidence="5">
    <location>
        <begin position="298"/>
        <end position="320"/>
    </location>
</feature>
<keyword evidence="5" id="KW-0830">Ubiquinone</keyword>
<dbReference type="InterPro" id="IPR010096">
    <property type="entry name" value="NADH-Q_OxRdtase_suN/2"/>
</dbReference>
<sequence>MPVQMPDINLGAMLPEILITILGLVVLLKSASENEERGTRLMAMSIAGVVVAAAITLNAGDGTAFGGSFINDLFSRSMKLLMYVATGLVLFMSSGYMRQNRFDGGEYQVLTLMALLGGMFMASAGDFIMLYLGLELMSLSIYVLAAWKRDDIRSNEAGLKYFVLGSMASGFLLYGITLIYGTTGTTLFTGIGQAMAHGHIATATIMGVILVLAGMSFKIAAAPFHMWAPDVYEGAPTSVTAFMAVLPKIAAFAGIFRVLLSAFPALQSHWNPLLQLLALLSLAVGAIAAIGQTNIKRMLAYSSIGHVGFILIGMTTHSGLGYQSVIAYLAIYIFTSVGAFAVVLLLNREGIGDETSDYKGLAHRRPMLALLMSLFMFSMAGIPPLAGFMGKLYVFMAAVQSGMILLAVAGVLFSAIGAFYYLRIVKFMYFDQPAEGAFTISLNFQELAILTVTGVIMLFWGLFPGGLLTWSGTTVKMFL</sequence>
<feature type="transmembrane region" description="Helical" evidence="5">
    <location>
        <begin position="159"/>
        <end position="180"/>
    </location>
</feature>
<evidence type="ECO:0000256" key="6">
    <source>
        <dbReference type="RuleBase" id="RU000320"/>
    </source>
</evidence>
<evidence type="ECO:0000256" key="4">
    <source>
        <dbReference type="ARBA" id="ARBA00023136"/>
    </source>
</evidence>
<accession>A0ABQ0C595</accession>
<evidence type="ECO:0000256" key="3">
    <source>
        <dbReference type="ARBA" id="ARBA00022989"/>
    </source>
</evidence>
<organism evidence="8 9">
    <name type="scientific">Candidatus Magnetaquiglobus chichijimensis</name>
    <dbReference type="NCBI Taxonomy" id="3141448"/>
    <lineage>
        <taxon>Bacteria</taxon>
        <taxon>Pseudomonadati</taxon>
        <taxon>Pseudomonadota</taxon>
        <taxon>Magnetococcia</taxon>
        <taxon>Magnetococcales</taxon>
        <taxon>Candidatus Magnetaquicoccaceae</taxon>
        <taxon>Candidatus Magnetaquiglobus</taxon>
    </lineage>
</organism>
<comment type="caution">
    <text evidence="8">The sequence shown here is derived from an EMBL/GenBank/DDBJ whole genome shotgun (WGS) entry which is preliminary data.</text>
</comment>
<keyword evidence="3 5" id="KW-1133">Transmembrane helix</keyword>
<keyword evidence="5" id="KW-1278">Translocase</keyword>
<name>A0ABQ0C595_9PROT</name>
<feature type="transmembrane region" description="Helical" evidence="5">
    <location>
        <begin position="367"/>
        <end position="386"/>
    </location>
</feature>
<feature type="transmembrane region" description="Helical" evidence="5">
    <location>
        <begin position="447"/>
        <end position="470"/>
    </location>
</feature>
<protein>
    <recommendedName>
        <fullName evidence="5">NADH-quinone oxidoreductase subunit N</fullName>
        <ecNumber evidence="5">7.1.1.-</ecNumber>
    </recommendedName>
    <alternativeName>
        <fullName evidence="5">NADH dehydrogenase I subunit N</fullName>
    </alternativeName>
    <alternativeName>
        <fullName evidence="5">NDH-1 subunit N</fullName>
    </alternativeName>
</protein>
<reference evidence="8 9" key="2">
    <citation type="submission" date="2024-09" db="EMBL/GenBank/DDBJ databases">
        <title>Draft genome sequence of Candidatus Magnetaquicoccaceae bacterium FCR-1.</title>
        <authorList>
            <person name="Shimoshige H."/>
            <person name="Shimamura S."/>
            <person name="Taoka A."/>
            <person name="Kobayashi H."/>
            <person name="Maekawa T."/>
        </authorList>
    </citation>
    <scope>NUCLEOTIDE SEQUENCE [LARGE SCALE GENOMIC DNA]</scope>
    <source>
        <strain evidence="8 9">FCR-1</strain>
    </source>
</reference>
<feature type="transmembrane region" description="Helical" evidence="5">
    <location>
        <begin position="241"/>
        <end position="260"/>
    </location>
</feature>
<dbReference type="PANTHER" id="PTHR22773">
    <property type="entry name" value="NADH DEHYDROGENASE"/>
    <property type="match status" value="1"/>
</dbReference>
<feature type="transmembrane region" description="Helical" evidence="5">
    <location>
        <begin position="128"/>
        <end position="147"/>
    </location>
</feature>
<keyword evidence="5" id="KW-0874">Quinone</keyword>
<dbReference type="NCBIfam" id="NF004440">
    <property type="entry name" value="PRK05777.1-3"/>
    <property type="match status" value="1"/>
</dbReference>
<feature type="transmembrane region" description="Helical" evidence="5">
    <location>
        <begin position="41"/>
        <end position="60"/>
    </location>
</feature>
<comment type="catalytic activity">
    <reaction evidence="5">
        <text>a quinone + NADH + 5 H(+)(in) = a quinol + NAD(+) + 4 H(+)(out)</text>
        <dbReference type="Rhea" id="RHEA:57888"/>
        <dbReference type="ChEBI" id="CHEBI:15378"/>
        <dbReference type="ChEBI" id="CHEBI:24646"/>
        <dbReference type="ChEBI" id="CHEBI:57540"/>
        <dbReference type="ChEBI" id="CHEBI:57945"/>
        <dbReference type="ChEBI" id="CHEBI:132124"/>
    </reaction>
</comment>
<feature type="transmembrane region" description="Helical" evidence="5">
    <location>
        <begin position="104"/>
        <end position="122"/>
    </location>
</feature>
<dbReference type="Proteomes" id="UP001628193">
    <property type="component" value="Unassembled WGS sequence"/>
</dbReference>
<proteinExistence type="inferred from homology"/>
<feature type="transmembrane region" description="Helical" evidence="5">
    <location>
        <begin position="200"/>
        <end position="220"/>
    </location>
</feature>
<keyword evidence="4 5" id="KW-0472">Membrane</keyword>
<comment type="similarity">
    <text evidence="5">Belongs to the complex I subunit 2 family.</text>
</comment>
<feature type="transmembrane region" description="Helical" evidence="5">
    <location>
        <begin position="326"/>
        <end position="346"/>
    </location>
</feature>
<feature type="transmembrane region" description="Helical" evidence="5">
    <location>
        <begin position="12"/>
        <end position="29"/>
    </location>
</feature>
<feature type="domain" description="NADH:quinone oxidoreductase/Mrp antiporter transmembrane" evidence="7">
    <location>
        <begin position="124"/>
        <end position="416"/>
    </location>
</feature>
<dbReference type="EMBL" id="BAAFGK010000001">
    <property type="protein sequence ID" value="GAB0055895.1"/>
    <property type="molecule type" value="Genomic_DNA"/>
</dbReference>
<evidence type="ECO:0000256" key="2">
    <source>
        <dbReference type="ARBA" id="ARBA00022692"/>
    </source>
</evidence>
<keyword evidence="9" id="KW-1185">Reference proteome</keyword>
<gene>
    <name evidence="5 8" type="primary">nuoN</name>
    <name evidence="8" type="ORF">SIID45300_00194</name>
</gene>
<dbReference type="NCBIfam" id="TIGR01770">
    <property type="entry name" value="NDH_I_N"/>
    <property type="match status" value="1"/>
</dbReference>
<keyword evidence="5" id="KW-0520">NAD</keyword>
<comment type="function">
    <text evidence="5">NDH-1 shuttles electrons from NADH, via FMN and iron-sulfur (Fe-S) centers, to quinones in the respiratory chain. The immediate electron acceptor for the enzyme in this species is believed to be ubiquinone. Couples the redox reaction to proton translocation (for every two electrons transferred, four hydrogen ions are translocated across the cytoplasmic membrane), and thus conserves the redox energy in a proton gradient.</text>
</comment>
<dbReference type="PRINTS" id="PR01434">
    <property type="entry name" value="NADHDHGNASE5"/>
</dbReference>
<dbReference type="InterPro" id="IPR001750">
    <property type="entry name" value="ND/Mrp_TM"/>
</dbReference>